<dbReference type="AlphaFoldDB" id="B1Y7J0"/>
<accession>B1Y7J0</accession>
<evidence type="ECO:0000256" key="4">
    <source>
        <dbReference type="ARBA" id="ARBA00023136"/>
    </source>
</evidence>
<protein>
    <submittedName>
        <fullName evidence="10">Type II and III secretion system protein</fullName>
    </submittedName>
</protein>
<dbReference type="InterPro" id="IPR005644">
    <property type="entry name" value="NolW-like"/>
</dbReference>
<dbReference type="InterPro" id="IPR001775">
    <property type="entry name" value="GspD/PilQ"/>
</dbReference>
<dbReference type="Gene3D" id="3.30.1370.130">
    <property type="match status" value="1"/>
</dbReference>
<dbReference type="InterPro" id="IPR019734">
    <property type="entry name" value="TPR_rpt"/>
</dbReference>
<dbReference type="InterPro" id="IPR004846">
    <property type="entry name" value="T2SS/T3SS_dom"/>
</dbReference>
<dbReference type="Gene3D" id="2.60.40.680">
    <property type="match status" value="1"/>
</dbReference>
<comment type="similarity">
    <text evidence="7">Belongs to the bacterial secretin family.</text>
</comment>
<keyword evidence="6" id="KW-0802">TPR repeat</keyword>
<dbReference type="SUPFAM" id="SSF48452">
    <property type="entry name" value="TPR-like"/>
    <property type="match status" value="1"/>
</dbReference>
<dbReference type="PRINTS" id="PR00811">
    <property type="entry name" value="BCTERIALGSPD"/>
</dbReference>
<evidence type="ECO:0000256" key="2">
    <source>
        <dbReference type="ARBA" id="ARBA00022448"/>
    </source>
</evidence>
<evidence type="ECO:0000313" key="11">
    <source>
        <dbReference type="Proteomes" id="UP000001693"/>
    </source>
</evidence>
<dbReference type="InterPro" id="IPR008965">
    <property type="entry name" value="CBM2/CBM3_carb-bd_dom_sf"/>
</dbReference>
<evidence type="ECO:0000256" key="1">
    <source>
        <dbReference type="ARBA" id="ARBA00004370"/>
    </source>
</evidence>
<name>B1Y7J0_LEPCP</name>
<comment type="subcellular location">
    <subcellularLocation>
        <location evidence="8">Cell outer membrane</location>
    </subcellularLocation>
    <subcellularLocation>
        <location evidence="1">Membrane</location>
    </subcellularLocation>
</comment>
<dbReference type="CDD" id="cd08547">
    <property type="entry name" value="Type_II_cohesin"/>
    <property type="match status" value="1"/>
</dbReference>
<feature type="repeat" description="TPR" evidence="6">
    <location>
        <begin position="69"/>
        <end position="102"/>
    </location>
</feature>
<evidence type="ECO:0000256" key="7">
    <source>
        <dbReference type="RuleBase" id="RU004003"/>
    </source>
</evidence>
<keyword evidence="5" id="KW-0998">Cell outer membrane</keyword>
<keyword evidence="2 8" id="KW-0813">Transport</keyword>
<dbReference type="Proteomes" id="UP000001693">
    <property type="component" value="Chromosome"/>
</dbReference>
<dbReference type="EMBL" id="CP001013">
    <property type="protein sequence ID" value="ACB36138.1"/>
    <property type="molecule type" value="Genomic_DNA"/>
</dbReference>
<evidence type="ECO:0000256" key="6">
    <source>
        <dbReference type="PROSITE-ProRule" id="PRU00339"/>
    </source>
</evidence>
<evidence type="ECO:0000313" key="10">
    <source>
        <dbReference type="EMBL" id="ACB36138.1"/>
    </source>
</evidence>
<evidence type="ECO:0000256" key="8">
    <source>
        <dbReference type="RuleBase" id="RU004004"/>
    </source>
</evidence>
<dbReference type="eggNOG" id="COG0457">
    <property type="taxonomic scope" value="Bacteria"/>
</dbReference>
<dbReference type="Gene3D" id="1.25.40.10">
    <property type="entry name" value="Tetratricopeptide repeat domain"/>
    <property type="match status" value="1"/>
</dbReference>
<dbReference type="PROSITE" id="PS50005">
    <property type="entry name" value="TPR"/>
    <property type="match status" value="1"/>
</dbReference>
<dbReference type="GO" id="GO:0009279">
    <property type="term" value="C:cell outer membrane"/>
    <property type="evidence" value="ECO:0007669"/>
    <property type="project" value="UniProtKB-SubCell"/>
</dbReference>
<evidence type="ECO:0000259" key="9">
    <source>
        <dbReference type="SMART" id="SM00965"/>
    </source>
</evidence>
<keyword evidence="4" id="KW-0472">Membrane</keyword>
<organism evidence="10 11">
    <name type="scientific">Leptothrix cholodnii (strain ATCC 51168 / LMG 8142 / SP-6)</name>
    <name type="common">Leptothrix discophora (strain SP-6)</name>
    <dbReference type="NCBI Taxonomy" id="395495"/>
    <lineage>
        <taxon>Bacteria</taxon>
        <taxon>Pseudomonadati</taxon>
        <taxon>Pseudomonadota</taxon>
        <taxon>Betaproteobacteria</taxon>
        <taxon>Burkholderiales</taxon>
        <taxon>Sphaerotilaceae</taxon>
        <taxon>Leptothrix</taxon>
    </lineage>
</organism>
<keyword evidence="11" id="KW-1185">Reference proteome</keyword>
<dbReference type="HOGENOM" id="CLU_017432_1_0_4"/>
<gene>
    <name evidence="10" type="ordered locus">Lcho_3884</name>
</gene>
<dbReference type="eggNOG" id="COG4796">
    <property type="taxonomic scope" value="Bacteria"/>
</dbReference>
<dbReference type="Pfam" id="PF00263">
    <property type="entry name" value="Secretin"/>
    <property type="match status" value="1"/>
</dbReference>
<evidence type="ECO:0000256" key="5">
    <source>
        <dbReference type="ARBA" id="ARBA00023237"/>
    </source>
</evidence>
<keyword evidence="3" id="KW-0732">Signal</keyword>
<dbReference type="InterPro" id="IPR011662">
    <property type="entry name" value="Secretin/TonB_short_N"/>
</dbReference>
<dbReference type="GO" id="GO:0030246">
    <property type="term" value="F:carbohydrate binding"/>
    <property type="evidence" value="ECO:0007669"/>
    <property type="project" value="InterPro"/>
</dbReference>
<dbReference type="Pfam" id="PF03958">
    <property type="entry name" value="Secretin_N"/>
    <property type="match status" value="1"/>
</dbReference>
<proteinExistence type="inferred from homology"/>
<feature type="domain" description="Secretin/TonB short N-terminal" evidence="9">
    <location>
        <begin position="205"/>
        <end position="256"/>
    </location>
</feature>
<dbReference type="SMART" id="SM00965">
    <property type="entry name" value="STN"/>
    <property type="match status" value="1"/>
</dbReference>
<dbReference type="PANTHER" id="PTHR30332">
    <property type="entry name" value="PROBABLE GENERAL SECRETION PATHWAY PROTEIN D"/>
    <property type="match status" value="1"/>
</dbReference>
<dbReference type="PANTHER" id="PTHR30332:SF17">
    <property type="entry name" value="TYPE IV PILIATION SYSTEM PROTEIN DR_0774-RELATED"/>
    <property type="match status" value="1"/>
</dbReference>
<dbReference type="InterPro" id="IPR050810">
    <property type="entry name" value="Bact_Secretion_Sys_Channel"/>
</dbReference>
<dbReference type="GO" id="GO:0009306">
    <property type="term" value="P:protein secretion"/>
    <property type="evidence" value="ECO:0007669"/>
    <property type="project" value="InterPro"/>
</dbReference>
<dbReference type="InterPro" id="IPR038591">
    <property type="entry name" value="NolW-like_sf"/>
</dbReference>
<dbReference type="STRING" id="395495.Lcho_3884"/>
<dbReference type="GO" id="GO:0015627">
    <property type="term" value="C:type II protein secretion system complex"/>
    <property type="evidence" value="ECO:0007669"/>
    <property type="project" value="TreeGrafter"/>
</dbReference>
<dbReference type="Gene3D" id="3.30.1370.120">
    <property type="match status" value="1"/>
</dbReference>
<dbReference type="Pfam" id="PF07660">
    <property type="entry name" value="STN"/>
    <property type="match status" value="1"/>
</dbReference>
<dbReference type="RefSeq" id="WP_012348884.1">
    <property type="nucleotide sequence ID" value="NC_010524.1"/>
</dbReference>
<reference evidence="10 11" key="1">
    <citation type="submission" date="2008-03" db="EMBL/GenBank/DDBJ databases">
        <title>Complete sequence of Leptothrix cholodnii SP-6.</title>
        <authorList>
            <consortium name="US DOE Joint Genome Institute"/>
            <person name="Copeland A."/>
            <person name="Lucas S."/>
            <person name="Lapidus A."/>
            <person name="Glavina del Rio T."/>
            <person name="Dalin E."/>
            <person name="Tice H."/>
            <person name="Bruce D."/>
            <person name="Goodwin L."/>
            <person name="Pitluck S."/>
            <person name="Chertkov O."/>
            <person name="Brettin T."/>
            <person name="Detter J.C."/>
            <person name="Han C."/>
            <person name="Kuske C.R."/>
            <person name="Schmutz J."/>
            <person name="Larimer F."/>
            <person name="Land M."/>
            <person name="Hauser L."/>
            <person name="Kyrpides N."/>
            <person name="Lykidis A."/>
            <person name="Emerson D."/>
            <person name="Richardson P."/>
        </authorList>
    </citation>
    <scope>NUCLEOTIDE SEQUENCE [LARGE SCALE GENOMIC DNA]</scope>
    <source>
        <strain evidence="11">ATCC 51168 / LMG 8142 / SP-6</strain>
    </source>
</reference>
<dbReference type="InterPro" id="IPR011990">
    <property type="entry name" value="TPR-like_helical_dom_sf"/>
</dbReference>
<sequence precursor="true">MTRTLPRIWLALAMLCGAGCSTPQPPDFQAQLEQGQHKEALVRYEEAMNARPGDPERRLQYFRARDQVINRLLALGSAEFGAGQLEPAARAWGEALGIDPKNTRAANGLATIEAARRHQLLAGDARARLAAGDSAGADLMVKAILTENPGHPAARELDRALREQERRKSLAVPVLKSRLQKPVTLEFRDAPLKLVLEALARSAGINFIMDREVRPDLKASIFVRDVRVEDALDLLIHNHQLEKKILTDNTVLVYPNTPQKLREHQELVMRTFHIGNADPKQTLNLLRTMLKVRDVFIDERVNLLFLRDTPDVIRAAERLIAAQDKADPEVVLELEILEVSRTKVRDLGITYPSEFAGPGSSGAKLFEIGELNRRTIGVDTGYKLKLLRTDGDTKTLANPRVRVRNREKARVHVGDRVPVISSTIVGTTNLGSNNTPVTTEQIQYLDVGIKIEAEPTIYADDSVAISINLDVSSLGNQTRTNAGTTAYEVGTRNASTVLRLRDGETQALMGLIRDDDVQTGAGLPYLGEFPVLDRIFGSKRTDRRSRELVLLITPQLVRGIEPADATLAEFWSGTEAAVRTRSPFIEPMTPVALGPATATATATASTAPTLTLGEVAPAAVPLPLNLSWLAPAAIRAGEPFVVALQARSDGPVKGASVQLRYDAAQLEVLAVEDGGYFDPVGGRAVFTPRIDPTLGVVFATVGASGTGSATGDGPLIRLRMKTRGPAATTRLQIGNLVAVDPMNRRLPIEGSAPLELTSRP</sequence>
<dbReference type="KEGG" id="lch:Lcho_3884"/>
<evidence type="ECO:0000256" key="3">
    <source>
        <dbReference type="ARBA" id="ARBA00022729"/>
    </source>
</evidence>
<dbReference type="SUPFAM" id="SSF49384">
    <property type="entry name" value="Carbohydrate-binding domain"/>
    <property type="match status" value="1"/>
</dbReference>